<organism evidence="1">
    <name type="scientific">Amphimedon queenslandica</name>
    <name type="common">Sponge</name>
    <dbReference type="NCBI Taxonomy" id="400682"/>
    <lineage>
        <taxon>Eukaryota</taxon>
        <taxon>Metazoa</taxon>
        <taxon>Porifera</taxon>
        <taxon>Demospongiae</taxon>
        <taxon>Heteroscleromorpha</taxon>
        <taxon>Haplosclerida</taxon>
        <taxon>Niphatidae</taxon>
        <taxon>Amphimedon</taxon>
    </lineage>
</organism>
<sequence>MFHPLAPTKKSHTLEACYRDNELKKGKYELRVKEVEHSSFTPRSYSTLGGCSPFNTSFLKRLSSTQRSLTDPTTPQ</sequence>
<name>A0A1X7UTK0_AMPQE</name>
<dbReference type="InParanoid" id="A0A1X7UTK0"/>
<dbReference type="AlphaFoldDB" id="A0A1X7UTK0"/>
<evidence type="ECO:0000313" key="1">
    <source>
        <dbReference type="EnsemblMetazoa" id="Aqu2.1.30702_001"/>
    </source>
</evidence>
<proteinExistence type="predicted"/>
<reference evidence="1" key="1">
    <citation type="submission" date="2017-05" db="UniProtKB">
        <authorList>
            <consortium name="EnsemblMetazoa"/>
        </authorList>
    </citation>
    <scope>IDENTIFICATION</scope>
</reference>
<dbReference type="EnsemblMetazoa" id="Aqu2.1.30702_001">
    <property type="protein sequence ID" value="Aqu2.1.30702_001"/>
    <property type="gene ID" value="Aqu2.1.30702"/>
</dbReference>
<protein>
    <submittedName>
        <fullName evidence="1">Uncharacterized protein</fullName>
    </submittedName>
</protein>
<accession>A0A1X7UTK0</accession>